<dbReference type="EC" id="2.7.7.65" evidence="1"/>
<feature type="transmembrane region" description="Helical" evidence="3">
    <location>
        <begin position="87"/>
        <end position="110"/>
    </location>
</feature>
<keyword evidence="9" id="KW-1185">Reference proteome</keyword>
<dbReference type="Pfam" id="PF03707">
    <property type="entry name" value="MHYT"/>
    <property type="match status" value="2"/>
</dbReference>
<dbReference type="SUPFAM" id="SSF55785">
    <property type="entry name" value="PYP-like sensor domain (PAS domain)"/>
    <property type="match status" value="2"/>
</dbReference>
<evidence type="ECO:0000313" key="8">
    <source>
        <dbReference type="EMBL" id="RRS05454.1"/>
    </source>
</evidence>
<evidence type="ECO:0000256" key="3">
    <source>
        <dbReference type="PROSITE-ProRule" id="PRU00244"/>
    </source>
</evidence>
<feature type="transmembrane region" description="Helical" evidence="3">
    <location>
        <begin position="62"/>
        <end position="81"/>
    </location>
</feature>
<keyword evidence="4" id="KW-0175">Coiled coil</keyword>
<dbReference type="SMART" id="SM00091">
    <property type="entry name" value="PAS"/>
    <property type="match status" value="1"/>
</dbReference>
<accession>A0A3R8S9L0</accession>
<dbReference type="NCBIfam" id="TIGR00229">
    <property type="entry name" value="sensory_box"/>
    <property type="match status" value="1"/>
</dbReference>
<dbReference type="Pfam" id="PF08447">
    <property type="entry name" value="PAS_3"/>
    <property type="match status" value="2"/>
</dbReference>
<comment type="caution">
    <text evidence="8">The sequence shown here is derived from an EMBL/GenBank/DDBJ whole genome shotgun (WGS) entry which is preliminary data.</text>
</comment>
<feature type="transmembrane region" description="Helical" evidence="3">
    <location>
        <begin position="122"/>
        <end position="141"/>
    </location>
</feature>
<organism evidence="8 9">
    <name type="scientific">Aquabacterium soli</name>
    <dbReference type="NCBI Taxonomy" id="2493092"/>
    <lineage>
        <taxon>Bacteria</taxon>
        <taxon>Pseudomonadati</taxon>
        <taxon>Pseudomonadota</taxon>
        <taxon>Betaproteobacteria</taxon>
        <taxon>Burkholderiales</taxon>
        <taxon>Aquabacterium</taxon>
    </lineage>
</organism>
<dbReference type="SMART" id="SM00267">
    <property type="entry name" value="GGDEF"/>
    <property type="match status" value="1"/>
</dbReference>
<dbReference type="PROSITE" id="PS50924">
    <property type="entry name" value="MHYT"/>
    <property type="match status" value="1"/>
</dbReference>
<dbReference type="CDD" id="cd01949">
    <property type="entry name" value="GGDEF"/>
    <property type="match status" value="1"/>
</dbReference>
<dbReference type="InterPro" id="IPR005330">
    <property type="entry name" value="MHYT_dom"/>
</dbReference>
<dbReference type="NCBIfam" id="TIGR00254">
    <property type="entry name" value="GGDEF"/>
    <property type="match status" value="1"/>
</dbReference>
<dbReference type="SUPFAM" id="SSF55073">
    <property type="entry name" value="Nucleotide cyclase"/>
    <property type="match status" value="1"/>
</dbReference>
<dbReference type="InterPro" id="IPR050469">
    <property type="entry name" value="Diguanylate_Cyclase"/>
</dbReference>
<dbReference type="InterPro" id="IPR043128">
    <property type="entry name" value="Rev_trsase/Diguanyl_cyclase"/>
</dbReference>
<feature type="transmembrane region" description="Helical" evidence="3">
    <location>
        <begin position="20"/>
        <end position="41"/>
    </location>
</feature>
<dbReference type="Proteomes" id="UP000269265">
    <property type="component" value="Unassembled WGS sequence"/>
</dbReference>
<comment type="catalytic activity">
    <reaction evidence="2">
        <text>2 GTP = 3',3'-c-di-GMP + 2 diphosphate</text>
        <dbReference type="Rhea" id="RHEA:24898"/>
        <dbReference type="ChEBI" id="CHEBI:33019"/>
        <dbReference type="ChEBI" id="CHEBI:37565"/>
        <dbReference type="ChEBI" id="CHEBI:58805"/>
        <dbReference type="EC" id="2.7.7.65"/>
    </reaction>
</comment>
<dbReference type="Gene3D" id="3.30.70.270">
    <property type="match status" value="1"/>
</dbReference>
<proteinExistence type="predicted"/>
<dbReference type="InterPro" id="IPR013655">
    <property type="entry name" value="PAS_fold_3"/>
</dbReference>
<dbReference type="InterPro" id="IPR000160">
    <property type="entry name" value="GGDEF_dom"/>
</dbReference>
<dbReference type="Gene3D" id="3.30.450.20">
    <property type="entry name" value="PAS domain"/>
    <property type="match status" value="2"/>
</dbReference>
<dbReference type="PROSITE" id="PS50887">
    <property type="entry name" value="GGDEF"/>
    <property type="match status" value="1"/>
</dbReference>
<dbReference type="FunFam" id="3.30.70.270:FF:000001">
    <property type="entry name" value="Diguanylate cyclase domain protein"/>
    <property type="match status" value="1"/>
</dbReference>
<dbReference type="SUPFAM" id="SSF55781">
    <property type="entry name" value="GAF domain-like"/>
    <property type="match status" value="1"/>
</dbReference>
<feature type="transmembrane region" description="Helical" evidence="3">
    <location>
        <begin position="153"/>
        <end position="178"/>
    </location>
</feature>
<evidence type="ECO:0000256" key="4">
    <source>
        <dbReference type="SAM" id="Coils"/>
    </source>
</evidence>
<keyword evidence="3" id="KW-1133">Transmembrane helix</keyword>
<dbReference type="PROSITE" id="PS50112">
    <property type="entry name" value="PAS"/>
    <property type="match status" value="1"/>
</dbReference>
<dbReference type="PANTHER" id="PTHR45138">
    <property type="entry name" value="REGULATORY COMPONENTS OF SENSORY TRANSDUCTION SYSTEM"/>
    <property type="match status" value="1"/>
</dbReference>
<feature type="domain" description="GGDEF" evidence="6">
    <location>
        <begin position="760"/>
        <end position="892"/>
    </location>
</feature>
<reference evidence="8 9" key="1">
    <citation type="submission" date="2018-12" db="EMBL/GenBank/DDBJ databases">
        <title>The whole draft genome of Aquabacterium sp. SJQ9.</title>
        <authorList>
            <person name="Sun L."/>
            <person name="Gao X."/>
            <person name="Chen W."/>
            <person name="Huang K."/>
        </authorList>
    </citation>
    <scope>NUCLEOTIDE SEQUENCE [LARGE SCALE GENOMIC DNA]</scope>
    <source>
        <strain evidence="8 9">SJQ9</strain>
    </source>
</reference>
<dbReference type="Gene3D" id="3.30.450.40">
    <property type="match status" value="1"/>
</dbReference>
<dbReference type="GO" id="GO:1902201">
    <property type="term" value="P:negative regulation of bacterial-type flagellum-dependent cell motility"/>
    <property type="evidence" value="ECO:0007669"/>
    <property type="project" value="TreeGrafter"/>
</dbReference>
<feature type="transmembrane region" description="Helical" evidence="3">
    <location>
        <begin position="224"/>
        <end position="251"/>
    </location>
</feature>
<evidence type="ECO:0000313" key="9">
    <source>
        <dbReference type="Proteomes" id="UP000269265"/>
    </source>
</evidence>
<dbReference type="GO" id="GO:0052621">
    <property type="term" value="F:diguanylate cyclase activity"/>
    <property type="evidence" value="ECO:0007669"/>
    <property type="project" value="UniProtKB-EC"/>
</dbReference>
<dbReference type="GO" id="GO:0005886">
    <property type="term" value="C:plasma membrane"/>
    <property type="evidence" value="ECO:0007669"/>
    <property type="project" value="TreeGrafter"/>
</dbReference>
<evidence type="ECO:0000256" key="2">
    <source>
        <dbReference type="ARBA" id="ARBA00034247"/>
    </source>
</evidence>
<name>A0A3R8S9L0_9BURK</name>
<feature type="domain" description="MHYT" evidence="7">
    <location>
        <begin position="19"/>
        <end position="213"/>
    </location>
</feature>
<evidence type="ECO:0000259" key="6">
    <source>
        <dbReference type="PROSITE" id="PS50887"/>
    </source>
</evidence>
<dbReference type="InterPro" id="IPR035965">
    <property type="entry name" value="PAS-like_dom_sf"/>
</dbReference>
<evidence type="ECO:0000259" key="5">
    <source>
        <dbReference type="PROSITE" id="PS50112"/>
    </source>
</evidence>
<evidence type="ECO:0000256" key="1">
    <source>
        <dbReference type="ARBA" id="ARBA00012528"/>
    </source>
</evidence>
<keyword evidence="3" id="KW-0472">Membrane</keyword>
<feature type="coiled-coil region" evidence="4">
    <location>
        <begin position="256"/>
        <end position="283"/>
    </location>
</feature>
<dbReference type="EMBL" id="RSED01000003">
    <property type="protein sequence ID" value="RRS05454.1"/>
    <property type="molecule type" value="Genomic_DNA"/>
</dbReference>
<dbReference type="Pfam" id="PF00990">
    <property type="entry name" value="GGDEF"/>
    <property type="match status" value="1"/>
</dbReference>
<dbReference type="InterPro" id="IPR029787">
    <property type="entry name" value="Nucleotide_cyclase"/>
</dbReference>
<dbReference type="PANTHER" id="PTHR45138:SF9">
    <property type="entry name" value="DIGUANYLATE CYCLASE DGCM-RELATED"/>
    <property type="match status" value="1"/>
</dbReference>
<feature type="domain" description="PAS" evidence="5">
    <location>
        <begin position="444"/>
        <end position="494"/>
    </location>
</feature>
<dbReference type="CDD" id="cd00130">
    <property type="entry name" value="PAS"/>
    <property type="match status" value="1"/>
</dbReference>
<evidence type="ECO:0000259" key="7">
    <source>
        <dbReference type="PROSITE" id="PS50924"/>
    </source>
</evidence>
<keyword evidence="3" id="KW-0812">Transmembrane</keyword>
<dbReference type="InterPro" id="IPR029016">
    <property type="entry name" value="GAF-like_dom_sf"/>
</dbReference>
<dbReference type="InterPro" id="IPR000014">
    <property type="entry name" value="PAS"/>
</dbReference>
<gene>
    <name evidence="8" type="ORF">EIP75_04390</name>
</gene>
<feature type="transmembrane region" description="Helical" evidence="3">
    <location>
        <begin position="190"/>
        <end position="212"/>
    </location>
</feature>
<protein>
    <recommendedName>
        <fullName evidence="1">diguanylate cyclase</fullName>
        <ecNumber evidence="1">2.7.7.65</ecNumber>
    </recommendedName>
</protein>
<dbReference type="GO" id="GO:0043709">
    <property type="term" value="P:cell adhesion involved in single-species biofilm formation"/>
    <property type="evidence" value="ECO:0007669"/>
    <property type="project" value="TreeGrafter"/>
</dbReference>
<dbReference type="AlphaFoldDB" id="A0A3R8S9L0"/>
<sequence length="911" mass="100481">MAGWPSLRNLSGGLVNGEFQPSLVVLSWAVGTLAAAVFLHIARAMPDFSPVQRRRWRVGGGVLMGMGIWAMHFIGMLAFQLPVAITYHLGITLASILPAVLASFGVLWMLEKHQTGGPQVKGWRLMAAGAMQAGGIGAMHFSGMAAMQVQPGISYHLGALSLSLLCAFALSTSALWVATRPTRSSTQSTLATLALGTAVAAMHYVAMAAAHFAPNTVCITGGAAINTVLLAQAVAGGTLLLLMMAFVAFMFEHRMAQQNMLRIQDLEKSNTELEGRARTLADTMVAEQRRAEARRDAMMETAEVNFFEVDVRANTISFVDKFLYLGGGRRLPLSSQSFDRMDWKRHLHPDDVAEAQHGMDDYIAGVTNSYEAHYRIAVGADDWRWVMARARVVEWTSNRRPVRLYGTLIDVHQNKLNQIALDEERQMLTTGPVVMVRVKWVKGNSRFVYVSANVIKLWGYDPSTLINMPSSMSLVHPEDAERMRNDFIKAMESKGESSLEVEVRLRMADGAYRWFRYNSMIDRQMGERKGYFIDIDARKQAELEASTQRQRLQETVLQLEAAQGEGGVLQDTGDMLHATEDLAEAFNIIKLAALRLFPGWSGWIAASKDGSNDLTVGAEWGTISTSMEMQFNGRDCWGMRRGKPHAFFDIHSSVCCPHMRSVPAAELRPYICVPMAAHGETVGALHLFCEGYVPTQQQMMDVQSRASRFAETLKLALSNLKLRTSLQDQAMSDGLTGLYNRRYMDEALAHELQRARRDQRPVSLAMIDVDHFKRFNDQYGHDAGDAVLKAIGGVLMENIRGYDIACRYGGEELALILPGCDVTDAEVRVQQVRMAVERMRVQNGHVELPTVTISVGVSHALGGSAATLIRRADEALYEAKRGGRNRVVVSQASALAAVQEGSTMGGERVLS</sequence>